<evidence type="ECO:0000313" key="3">
    <source>
        <dbReference type="Proteomes" id="UP000720508"/>
    </source>
</evidence>
<organism evidence="2 3">
    <name type="scientific">Streptomyces niphimycinicus</name>
    <dbReference type="NCBI Taxonomy" id="2842201"/>
    <lineage>
        <taxon>Bacteria</taxon>
        <taxon>Bacillati</taxon>
        <taxon>Actinomycetota</taxon>
        <taxon>Actinomycetes</taxon>
        <taxon>Kitasatosporales</taxon>
        <taxon>Streptomycetaceae</taxon>
        <taxon>Streptomyces</taxon>
    </lineage>
</organism>
<dbReference type="Pfam" id="PF12697">
    <property type="entry name" value="Abhydrolase_6"/>
    <property type="match status" value="1"/>
</dbReference>
<dbReference type="GO" id="GO:0016787">
    <property type="term" value="F:hydrolase activity"/>
    <property type="evidence" value="ECO:0007669"/>
    <property type="project" value="UniProtKB-KW"/>
</dbReference>
<reference evidence="2 3" key="1">
    <citation type="submission" date="2021-06" db="EMBL/GenBank/DDBJ databases">
        <authorList>
            <person name="Pan X."/>
        </authorList>
    </citation>
    <scope>NUCLEOTIDE SEQUENCE [LARGE SCALE GENOMIC DNA]</scope>
    <source>
        <strain evidence="2 3">4503</strain>
    </source>
</reference>
<proteinExistence type="predicted"/>
<gene>
    <name evidence="2" type="ORF">KN815_37755</name>
</gene>
<sequence length="230" mass="24605">MLVLHAGAGPHTVMEFAEAASKQSYVIVPTHPGFEGTPREEGTDSVADLAEAYLDLIDTLGLEQVLVVGNSLGAWIATEVALRDNHGRVKAVTLIGATGIKPTPPLEVADPRKAGPVRTGELAFHDPKFRDDPSTFTEEQQATFFGNASTAVVYGGEDFYDTKLAARQHRVTVPVLVIAGEQDGIAPPEFQRAMAGGFPNSTFTTIPEAAHFPHIEQPAAVFDALEDFLK</sequence>
<comment type="caution">
    <text evidence="2">The sequence shown here is derived from an EMBL/GenBank/DDBJ whole genome shotgun (WGS) entry which is preliminary data.</text>
</comment>
<accession>A0ABS6CRW6</accession>
<evidence type="ECO:0000313" key="2">
    <source>
        <dbReference type="EMBL" id="MBU3869605.1"/>
    </source>
</evidence>
<dbReference type="Proteomes" id="UP000720508">
    <property type="component" value="Unassembled WGS sequence"/>
</dbReference>
<evidence type="ECO:0000259" key="1">
    <source>
        <dbReference type="Pfam" id="PF12697"/>
    </source>
</evidence>
<keyword evidence="2" id="KW-0378">Hydrolase</keyword>
<dbReference type="InterPro" id="IPR050266">
    <property type="entry name" value="AB_hydrolase_sf"/>
</dbReference>
<dbReference type="PANTHER" id="PTHR43798">
    <property type="entry name" value="MONOACYLGLYCEROL LIPASE"/>
    <property type="match status" value="1"/>
</dbReference>
<name>A0ABS6CRW6_9ACTN</name>
<dbReference type="EMBL" id="JAHLEM010000613">
    <property type="protein sequence ID" value="MBU3869605.1"/>
    <property type="molecule type" value="Genomic_DNA"/>
</dbReference>
<dbReference type="InterPro" id="IPR000073">
    <property type="entry name" value="AB_hydrolase_1"/>
</dbReference>
<dbReference type="RefSeq" id="WP_216346348.1">
    <property type="nucleotide sequence ID" value="NZ_JAHLEM010000613.1"/>
</dbReference>
<feature type="domain" description="AB hydrolase-1" evidence="1">
    <location>
        <begin position="3"/>
        <end position="224"/>
    </location>
</feature>
<keyword evidence="3" id="KW-1185">Reference proteome</keyword>
<protein>
    <submittedName>
        <fullName evidence="2">Alpha/beta hydrolase</fullName>
    </submittedName>
</protein>